<organism evidence="7 8">
    <name type="scientific">Phocaeicola salanitronis (strain DSM 18170 / JCM 13657 / CCUG 60908 / BL78)</name>
    <name type="common">Bacteroides salanitronis</name>
    <dbReference type="NCBI Taxonomy" id="667015"/>
    <lineage>
        <taxon>Bacteria</taxon>
        <taxon>Pseudomonadati</taxon>
        <taxon>Bacteroidota</taxon>
        <taxon>Bacteroidia</taxon>
        <taxon>Bacteroidales</taxon>
        <taxon>Bacteroidaceae</taxon>
        <taxon>Phocaeicola</taxon>
    </lineage>
</organism>
<dbReference type="AlphaFoldDB" id="F0R0R5"/>
<sequence length="933" mass="106228">MKQLFLALATLLCAVSIHAQERPFLPLSGTWESSLGTCRLPGSTDENKLGKPAQAPYATAQLTRLYSYSGQVTYERDFTLPESFAGKKLRLIMERTKPSTLWIDGDSIGSLTHLYAPHEYELPPLASGNHHIAIRIDNSETSVPKEIQGSHAWSDATQTNWNGILGRFGIEARDEAYINKVEVYPSFIRKRALVKLTVNTERYEDATIRIEGNAWNTPENHVLPTLEQKIPLQPGPTSFTLTLDMGDSPLLWSEFHPALYRLRVSLDTDHTHDEQSVDFGMRNFRTEGTQFVLNDKKIFLRGKHDGCVFPLTGYAPMDVDAWRKVFQTAKRYGINHYRCHSYTPPEAALKAADIEGIYFQIELPLWGKIERKNTSLNSFLKREGDMLLDWLGNHPSFMMLGLGNELNGEVEVMREWLSDFRRKDPRHLYCFGSNNYLGWMGPQEGEDFFVTCRVGGGEGYSTHVRSSFAYVDAEKGGILNNTRPNTTANYAQAIARCPRPVVGHETCQFQIYPDYQQIAKYRGVLYPYNLEIFRNRLKENHLYDQAEAFHRATGHFSVACYKADIEYALRTPGFGGFQMLDLQDYPGQGSALVGILDAFMETKGITDPETFYGFCAPVVPLAEMKDFCWQNTQTLQVRVALSNYEENDWNTPIRWQLISDDGTWEKKGTLSCSAPQGNVTPIGNIELPLNELKTAQRLTLNLQTGTYHNYYHLWVYPEEQENTEGVYVDSLLNKQVKAKLAKGETVLLLPRHKDIGKQSVGGMFTPDYWNYAMFKTISENAGKEVSPGTMSILADPAHPLFRHFPTEEHSDWQWWSITRNSRPMILNHTNKAYRPVVQVIDNIERNHKLGIVFEFRIGKGKLLVCTTDLNAIKGTPEGNQFRTALLRYAKSAQFQPDTVLTWEELTRLFTEDIIQRDIQGVKNQSDYSSNVPM</sequence>
<dbReference type="InterPro" id="IPR006103">
    <property type="entry name" value="Glyco_hydro_2_cat"/>
</dbReference>
<dbReference type="eggNOG" id="COG3250">
    <property type="taxonomic scope" value="Bacteria"/>
</dbReference>
<feature type="domain" description="Glycoside hydrolase family 2 immunoglobulin-like beta-sandwich" evidence="5">
    <location>
        <begin position="176"/>
        <end position="282"/>
    </location>
</feature>
<dbReference type="Gene3D" id="2.60.40.10">
    <property type="entry name" value="Immunoglobulins"/>
    <property type="match status" value="1"/>
</dbReference>
<evidence type="ECO:0000313" key="7">
    <source>
        <dbReference type="EMBL" id="ADY36269.1"/>
    </source>
</evidence>
<keyword evidence="8" id="KW-1185">Reference proteome</keyword>
<dbReference type="SUPFAM" id="SSF49785">
    <property type="entry name" value="Galactose-binding domain-like"/>
    <property type="match status" value="1"/>
</dbReference>
<keyword evidence="4" id="KW-0732">Signal</keyword>
<keyword evidence="2 7" id="KW-0378">Hydrolase</keyword>
<comment type="similarity">
    <text evidence="1">Belongs to the glycosyl hydrolase 2 family.</text>
</comment>
<dbReference type="SUPFAM" id="SSF51445">
    <property type="entry name" value="(Trans)glycosidases"/>
    <property type="match status" value="1"/>
</dbReference>
<dbReference type="GO" id="GO:0005975">
    <property type="term" value="P:carbohydrate metabolic process"/>
    <property type="evidence" value="ECO:0007669"/>
    <property type="project" value="InterPro"/>
</dbReference>
<accession>F0R0R5</accession>
<dbReference type="SUPFAM" id="SSF49303">
    <property type="entry name" value="beta-Galactosidase/glucuronidase domain"/>
    <property type="match status" value="1"/>
</dbReference>
<evidence type="ECO:0000256" key="4">
    <source>
        <dbReference type="SAM" id="SignalP"/>
    </source>
</evidence>
<dbReference type="EMBL" id="CP002530">
    <property type="protein sequence ID" value="ADY36269.1"/>
    <property type="molecule type" value="Genomic_DNA"/>
</dbReference>
<evidence type="ECO:0000313" key="8">
    <source>
        <dbReference type="Proteomes" id="UP000007486"/>
    </source>
</evidence>
<evidence type="ECO:0000256" key="2">
    <source>
        <dbReference type="ARBA" id="ARBA00022801"/>
    </source>
</evidence>
<feature type="domain" description="Glycoside hydrolase family 2 catalytic" evidence="6">
    <location>
        <begin position="287"/>
        <end position="425"/>
    </location>
</feature>
<dbReference type="Proteomes" id="UP000007486">
    <property type="component" value="Chromosome"/>
</dbReference>
<dbReference type="InterPro" id="IPR036156">
    <property type="entry name" value="Beta-gal/glucu_dom_sf"/>
</dbReference>
<feature type="signal peptide" evidence="4">
    <location>
        <begin position="1"/>
        <end position="19"/>
    </location>
</feature>
<dbReference type="Pfam" id="PF00703">
    <property type="entry name" value="Glyco_hydro_2"/>
    <property type="match status" value="1"/>
</dbReference>
<dbReference type="Gene3D" id="3.20.20.80">
    <property type="entry name" value="Glycosidases"/>
    <property type="match status" value="1"/>
</dbReference>
<reference evidence="7 8" key="1">
    <citation type="journal article" date="2011" name="Stand. Genomic Sci.">
        <title>Complete genome sequence of Bacteroides salanitronis type strain (BL78).</title>
        <authorList>
            <person name="Gronow S."/>
            <person name="Held B."/>
            <person name="Lucas S."/>
            <person name="Lapidus A."/>
            <person name="Del Rio T.G."/>
            <person name="Nolan M."/>
            <person name="Tice H."/>
            <person name="Deshpande S."/>
            <person name="Cheng J.F."/>
            <person name="Pitluck S."/>
            <person name="Liolios K."/>
            <person name="Pagani I."/>
            <person name="Ivanova N."/>
            <person name="Mavromatis K."/>
            <person name="Pati A."/>
            <person name="Tapia R."/>
            <person name="Han C."/>
            <person name="Goodwin L."/>
            <person name="Chen A."/>
            <person name="Palaniappan K."/>
            <person name="Land M."/>
            <person name="Hauser L."/>
            <person name="Chang Y.J."/>
            <person name="Jeffries C.D."/>
            <person name="Brambilla E.M."/>
            <person name="Rohde M."/>
            <person name="Goker M."/>
            <person name="Detter J.C."/>
            <person name="Woyke T."/>
            <person name="Bristow J."/>
            <person name="Markowitz V."/>
            <person name="Hugenholtz P."/>
            <person name="Kyrpides N.C."/>
            <person name="Klenk H.P."/>
            <person name="Eisen J.A."/>
        </authorList>
    </citation>
    <scope>NUCLEOTIDE SEQUENCE [LARGE SCALE GENOMIC DNA]</scope>
    <source>
        <strain evidence="7 8">DSM 18170</strain>
    </source>
</reference>
<dbReference type="OrthoDB" id="9801077at2"/>
<gene>
    <name evidence="7" type="ordered locus">Bacsa_1706</name>
</gene>
<keyword evidence="3" id="KW-0326">Glycosidase</keyword>
<feature type="chain" id="PRO_5003258891" evidence="4">
    <location>
        <begin position="20"/>
        <end position="933"/>
    </location>
</feature>
<evidence type="ECO:0000256" key="1">
    <source>
        <dbReference type="ARBA" id="ARBA00007401"/>
    </source>
</evidence>
<dbReference type="GO" id="GO:0004553">
    <property type="term" value="F:hydrolase activity, hydrolyzing O-glycosyl compounds"/>
    <property type="evidence" value="ECO:0007669"/>
    <property type="project" value="InterPro"/>
</dbReference>
<dbReference type="InterPro" id="IPR006102">
    <property type="entry name" value="Ig-like_GH2"/>
</dbReference>
<dbReference type="Pfam" id="PF02836">
    <property type="entry name" value="Glyco_hydro_2_C"/>
    <property type="match status" value="1"/>
</dbReference>
<dbReference type="InterPro" id="IPR008979">
    <property type="entry name" value="Galactose-bd-like_sf"/>
</dbReference>
<dbReference type="InterPro" id="IPR013783">
    <property type="entry name" value="Ig-like_fold"/>
</dbReference>
<dbReference type="KEGG" id="bsa:Bacsa_1706"/>
<dbReference type="RefSeq" id="WP_013617700.1">
    <property type="nucleotide sequence ID" value="NC_015164.1"/>
</dbReference>
<proteinExistence type="inferred from homology"/>
<dbReference type="PANTHER" id="PTHR42732">
    <property type="entry name" value="BETA-GALACTOSIDASE"/>
    <property type="match status" value="1"/>
</dbReference>
<evidence type="ECO:0000259" key="5">
    <source>
        <dbReference type="Pfam" id="PF00703"/>
    </source>
</evidence>
<dbReference type="HOGENOM" id="CLU_009735_0_0_10"/>
<evidence type="ECO:0000259" key="6">
    <source>
        <dbReference type="Pfam" id="PF02836"/>
    </source>
</evidence>
<dbReference type="STRING" id="667015.Bacsa_1706"/>
<dbReference type="PANTHER" id="PTHR42732:SF1">
    <property type="entry name" value="BETA-MANNOSIDASE"/>
    <property type="match status" value="1"/>
</dbReference>
<dbReference type="InterPro" id="IPR017853">
    <property type="entry name" value="GH"/>
</dbReference>
<evidence type="ECO:0000256" key="3">
    <source>
        <dbReference type="ARBA" id="ARBA00023295"/>
    </source>
</evidence>
<dbReference type="Gene3D" id="2.60.120.260">
    <property type="entry name" value="Galactose-binding domain-like"/>
    <property type="match status" value="1"/>
</dbReference>
<protein>
    <submittedName>
        <fullName evidence="7">Glycoside hydrolase family 2 sugar binding protein</fullName>
    </submittedName>
</protein>
<dbReference type="InterPro" id="IPR051913">
    <property type="entry name" value="GH2_Domain-Containing"/>
</dbReference>
<name>F0R0R5_PHOSB</name>